<dbReference type="Gene3D" id="2.60.40.1120">
    <property type="entry name" value="Carboxypeptidase-like, regulatory domain"/>
    <property type="match status" value="1"/>
</dbReference>
<reference evidence="1 2" key="1">
    <citation type="submission" date="2020-09" db="EMBL/GenBank/DDBJ databases">
        <title>Novel species of Mucilaginibacter isolated from a glacier on the Tibetan Plateau.</title>
        <authorList>
            <person name="Liu Q."/>
            <person name="Xin Y.-H."/>
        </authorList>
    </citation>
    <scope>NUCLEOTIDE SEQUENCE [LARGE SCALE GENOMIC DNA]</scope>
    <source>
        <strain evidence="1 2">CGMCC 1.13878</strain>
    </source>
</reference>
<evidence type="ECO:0000313" key="1">
    <source>
        <dbReference type="EMBL" id="MBD1386404.1"/>
    </source>
</evidence>
<accession>A0ABR7X763</accession>
<sequence length="196" mass="21525">MTNTEIINYFARQGNVCGRFGETQLAGLNNYLAVEEKPRFSWKKLTIAAAVTSLFATANVNAQRTLGKVSVAQPVNQIRDTPGIESVTYSTIKGKIVDGNDNTALPGVSIMVKGTRIGTQTNVNGEFTLRVPSTAASLHISFIGFQNYEAQISDFANERKCVSLKMSAMMLGEPAIVMRKRPNFIKRCLNKVKRAF</sequence>
<dbReference type="InterPro" id="IPR008969">
    <property type="entry name" value="CarboxyPept-like_regulatory"/>
</dbReference>
<proteinExistence type="predicted"/>
<name>A0ABR7X763_9SPHI</name>
<keyword evidence="2" id="KW-1185">Reference proteome</keyword>
<protein>
    <submittedName>
        <fullName evidence="1">Carboxypeptidase-like regulatory domain-containing protein</fullName>
    </submittedName>
</protein>
<dbReference type="Proteomes" id="UP000618754">
    <property type="component" value="Unassembled WGS sequence"/>
</dbReference>
<dbReference type="Pfam" id="PF13715">
    <property type="entry name" value="CarbopepD_reg_2"/>
    <property type="match status" value="1"/>
</dbReference>
<dbReference type="EMBL" id="JACWMW010000003">
    <property type="protein sequence ID" value="MBD1386404.1"/>
    <property type="molecule type" value="Genomic_DNA"/>
</dbReference>
<dbReference type="SUPFAM" id="SSF49464">
    <property type="entry name" value="Carboxypeptidase regulatory domain-like"/>
    <property type="match status" value="1"/>
</dbReference>
<comment type="caution">
    <text evidence="1">The sequence shown here is derived from an EMBL/GenBank/DDBJ whole genome shotgun (WGS) entry which is preliminary data.</text>
</comment>
<organism evidence="1 2">
    <name type="scientific">Mucilaginibacter rigui</name>
    <dbReference type="NCBI Taxonomy" id="534635"/>
    <lineage>
        <taxon>Bacteria</taxon>
        <taxon>Pseudomonadati</taxon>
        <taxon>Bacteroidota</taxon>
        <taxon>Sphingobacteriia</taxon>
        <taxon>Sphingobacteriales</taxon>
        <taxon>Sphingobacteriaceae</taxon>
        <taxon>Mucilaginibacter</taxon>
    </lineage>
</organism>
<evidence type="ECO:0000313" key="2">
    <source>
        <dbReference type="Proteomes" id="UP000618754"/>
    </source>
</evidence>
<gene>
    <name evidence="1" type="ORF">IDJ75_14055</name>
</gene>